<keyword evidence="10" id="KW-1185">Reference proteome</keyword>
<keyword evidence="3" id="KW-0813">Transport</keyword>
<keyword evidence="5 8" id="KW-0812">Transmembrane</keyword>
<organism evidence="9 10">
    <name type="scientific">Litchfieldella rifensis</name>
    <dbReference type="NCBI Taxonomy" id="762643"/>
    <lineage>
        <taxon>Bacteria</taxon>
        <taxon>Pseudomonadati</taxon>
        <taxon>Pseudomonadota</taxon>
        <taxon>Gammaproteobacteria</taxon>
        <taxon>Oceanospirillales</taxon>
        <taxon>Halomonadaceae</taxon>
        <taxon>Litchfieldella</taxon>
    </lineage>
</organism>
<feature type="transmembrane region" description="Helical" evidence="8">
    <location>
        <begin position="141"/>
        <end position="161"/>
    </location>
</feature>
<feature type="transmembrane region" description="Helical" evidence="8">
    <location>
        <begin position="82"/>
        <end position="100"/>
    </location>
</feature>
<dbReference type="PANTHER" id="PTHR30472:SF25">
    <property type="entry name" value="ABC TRANSPORTER PERMEASE PROTEIN MJ0876-RELATED"/>
    <property type="match status" value="1"/>
</dbReference>
<dbReference type="SUPFAM" id="SSF81345">
    <property type="entry name" value="ABC transporter involved in vitamin B12 uptake, BtuC"/>
    <property type="match status" value="1"/>
</dbReference>
<comment type="subcellular location">
    <subcellularLocation>
        <location evidence="1">Cell membrane</location>
        <topology evidence="1">Multi-pass membrane protein</topology>
    </subcellularLocation>
</comment>
<dbReference type="EMBL" id="JBHRUG010000017">
    <property type="protein sequence ID" value="MFC3283742.1"/>
    <property type="molecule type" value="Genomic_DNA"/>
</dbReference>
<evidence type="ECO:0000256" key="3">
    <source>
        <dbReference type="ARBA" id="ARBA00022448"/>
    </source>
</evidence>
<sequence length="357" mass="37689">MSEPTTSAQPTPDEERGRYRALVWRRQLILIGLGLALLFSLCVDLALGPARYSLGEVVQALFAPGSVTQQVRVVVWEIRMPVALMAVVVGAALSVAGAQMQTILNNPLASPFTLGISAAASFGAALALAFGVVLIPAAIDYVVPLNAFVMAMLAAFLIHLLSVKRGVTVETIVLLGIALVFTFNALLALVQYLSSAQALAAVVFWTMGSLTKATWPKLAITTLALFVTLPVFARRAWALTALRLGESKAASFGVKVTRLRLETMMMVSLLAAIPVAFVGTIGFIGLVGPHIARMVIGEDQRFFLPASALAGALILSASSVVSKSLVSGTIFPIGVVTSLIGIPFFVSLILSNARRSW</sequence>
<dbReference type="Pfam" id="PF01032">
    <property type="entry name" value="FecCD"/>
    <property type="match status" value="1"/>
</dbReference>
<dbReference type="InterPro" id="IPR000522">
    <property type="entry name" value="ABC_transptr_permease_BtuC"/>
</dbReference>
<dbReference type="Proteomes" id="UP001595579">
    <property type="component" value="Unassembled WGS sequence"/>
</dbReference>
<evidence type="ECO:0000256" key="1">
    <source>
        <dbReference type="ARBA" id="ARBA00004651"/>
    </source>
</evidence>
<evidence type="ECO:0000256" key="7">
    <source>
        <dbReference type="ARBA" id="ARBA00023136"/>
    </source>
</evidence>
<evidence type="ECO:0000256" key="5">
    <source>
        <dbReference type="ARBA" id="ARBA00022692"/>
    </source>
</evidence>
<keyword evidence="4" id="KW-1003">Cell membrane</keyword>
<feature type="transmembrane region" description="Helical" evidence="8">
    <location>
        <begin position="112"/>
        <end position="135"/>
    </location>
</feature>
<comment type="similarity">
    <text evidence="2">Belongs to the binding-protein-dependent transport system permease family. FecCD subfamily.</text>
</comment>
<feature type="transmembrane region" description="Helical" evidence="8">
    <location>
        <begin position="265"/>
        <end position="287"/>
    </location>
</feature>
<evidence type="ECO:0000313" key="9">
    <source>
        <dbReference type="EMBL" id="MFC3283742.1"/>
    </source>
</evidence>
<accession>A0ABV7LML0</accession>
<protein>
    <submittedName>
        <fullName evidence="9">FecCD family ABC transporter permease</fullName>
    </submittedName>
</protein>
<name>A0ABV7LML0_9GAMM</name>
<feature type="transmembrane region" description="Helical" evidence="8">
    <location>
        <begin position="28"/>
        <end position="47"/>
    </location>
</feature>
<feature type="transmembrane region" description="Helical" evidence="8">
    <location>
        <begin position="214"/>
        <end position="233"/>
    </location>
</feature>
<feature type="transmembrane region" description="Helical" evidence="8">
    <location>
        <begin position="302"/>
        <end position="322"/>
    </location>
</feature>
<dbReference type="PANTHER" id="PTHR30472">
    <property type="entry name" value="FERRIC ENTEROBACTIN TRANSPORT SYSTEM PERMEASE PROTEIN"/>
    <property type="match status" value="1"/>
</dbReference>
<evidence type="ECO:0000256" key="8">
    <source>
        <dbReference type="SAM" id="Phobius"/>
    </source>
</evidence>
<evidence type="ECO:0000256" key="2">
    <source>
        <dbReference type="ARBA" id="ARBA00007935"/>
    </source>
</evidence>
<feature type="transmembrane region" description="Helical" evidence="8">
    <location>
        <begin position="329"/>
        <end position="350"/>
    </location>
</feature>
<evidence type="ECO:0000313" key="10">
    <source>
        <dbReference type="Proteomes" id="UP001595579"/>
    </source>
</evidence>
<dbReference type="CDD" id="cd06550">
    <property type="entry name" value="TM_ABC_iron-siderophores_like"/>
    <property type="match status" value="1"/>
</dbReference>
<evidence type="ECO:0000256" key="6">
    <source>
        <dbReference type="ARBA" id="ARBA00022989"/>
    </source>
</evidence>
<dbReference type="Gene3D" id="1.10.3470.10">
    <property type="entry name" value="ABC transporter involved in vitamin B12 uptake, BtuC"/>
    <property type="match status" value="1"/>
</dbReference>
<gene>
    <name evidence="9" type="ORF">ACFOEV_09000</name>
</gene>
<keyword evidence="6 8" id="KW-1133">Transmembrane helix</keyword>
<reference evidence="10" key="1">
    <citation type="journal article" date="2019" name="Int. J. Syst. Evol. Microbiol.">
        <title>The Global Catalogue of Microorganisms (GCM) 10K type strain sequencing project: providing services to taxonomists for standard genome sequencing and annotation.</title>
        <authorList>
            <consortium name="The Broad Institute Genomics Platform"/>
            <consortium name="The Broad Institute Genome Sequencing Center for Infectious Disease"/>
            <person name="Wu L."/>
            <person name="Ma J."/>
        </authorList>
    </citation>
    <scope>NUCLEOTIDE SEQUENCE [LARGE SCALE GENOMIC DNA]</scope>
    <source>
        <strain evidence="10">CECT 7698</strain>
    </source>
</reference>
<dbReference type="InterPro" id="IPR037294">
    <property type="entry name" value="ABC_BtuC-like"/>
</dbReference>
<keyword evidence="7 8" id="KW-0472">Membrane</keyword>
<proteinExistence type="inferred from homology"/>
<comment type="caution">
    <text evidence="9">The sequence shown here is derived from an EMBL/GenBank/DDBJ whole genome shotgun (WGS) entry which is preliminary data.</text>
</comment>
<feature type="transmembrane region" description="Helical" evidence="8">
    <location>
        <begin position="173"/>
        <end position="194"/>
    </location>
</feature>
<dbReference type="RefSeq" id="WP_386773021.1">
    <property type="nucleotide sequence ID" value="NZ_JBHRUG010000017.1"/>
</dbReference>
<evidence type="ECO:0000256" key="4">
    <source>
        <dbReference type="ARBA" id="ARBA00022475"/>
    </source>
</evidence>